<dbReference type="EMBL" id="DWZE01000063">
    <property type="protein sequence ID" value="HJA83390.1"/>
    <property type="molecule type" value="Genomic_DNA"/>
</dbReference>
<dbReference type="Pfam" id="PF22818">
    <property type="entry name" value="ApeI-like"/>
    <property type="match status" value="1"/>
</dbReference>
<proteinExistence type="predicted"/>
<dbReference type="Proteomes" id="UP000823860">
    <property type="component" value="Unassembled WGS sequence"/>
</dbReference>
<dbReference type="Gene3D" id="3.10.129.10">
    <property type="entry name" value="Hotdog Thioesterase"/>
    <property type="match status" value="1"/>
</dbReference>
<protein>
    <submittedName>
        <fullName evidence="2">Beta-hydroxyacyl-ACP dehydratase</fullName>
    </submittedName>
</protein>
<accession>A0A9D2KU73</accession>
<organism evidence="2 3">
    <name type="scientific">Candidatus Bacteroides intestinavium</name>
    <dbReference type="NCBI Taxonomy" id="2838469"/>
    <lineage>
        <taxon>Bacteria</taxon>
        <taxon>Pseudomonadati</taxon>
        <taxon>Bacteroidota</taxon>
        <taxon>Bacteroidia</taxon>
        <taxon>Bacteroidales</taxon>
        <taxon>Bacteroidaceae</taxon>
        <taxon>Bacteroides</taxon>
    </lineage>
</organism>
<gene>
    <name evidence="2" type="ORF">H9785_05435</name>
</gene>
<evidence type="ECO:0000259" key="1">
    <source>
        <dbReference type="Pfam" id="PF22818"/>
    </source>
</evidence>
<dbReference type="InterPro" id="IPR029069">
    <property type="entry name" value="HotDog_dom_sf"/>
</dbReference>
<reference evidence="2" key="2">
    <citation type="submission" date="2021-04" db="EMBL/GenBank/DDBJ databases">
        <authorList>
            <person name="Gilroy R."/>
        </authorList>
    </citation>
    <scope>NUCLEOTIDE SEQUENCE</scope>
    <source>
        <strain evidence="2">ChiHecec1B25-7008</strain>
    </source>
</reference>
<reference evidence="2" key="1">
    <citation type="journal article" date="2021" name="PeerJ">
        <title>Extensive microbial diversity within the chicken gut microbiome revealed by metagenomics and culture.</title>
        <authorList>
            <person name="Gilroy R."/>
            <person name="Ravi A."/>
            <person name="Getino M."/>
            <person name="Pursley I."/>
            <person name="Horton D.L."/>
            <person name="Alikhan N.F."/>
            <person name="Baker D."/>
            <person name="Gharbi K."/>
            <person name="Hall N."/>
            <person name="Watson M."/>
            <person name="Adriaenssens E.M."/>
            <person name="Foster-Nyarko E."/>
            <person name="Jarju S."/>
            <person name="Secka A."/>
            <person name="Antonio M."/>
            <person name="Oren A."/>
            <person name="Chaudhuri R.R."/>
            <person name="La Ragione R."/>
            <person name="Hildebrand F."/>
            <person name="Pallen M.J."/>
        </authorList>
    </citation>
    <scope>NUCLEOTIDE SEQUENCE</scope>
    <source>
        <strain evidence="2">ChiHecec1B25-7008</strain>
    </source>
</reference>
<dbReference type="SUPFAM" id="SSF54637">
    <property type="entry name" value="Thioesterase/thiol ester dehydrase-isomerase"/>
    <property type="match status" value="1"/>
</dbReference>
<evidence type="ECO:0000313" key="2">
    <source>
        <dbReference type="EMBL" id="HJA83390.1"/>
    </source>
</evidence>
<evidence type="ECO:0000313" key="3">
    <source>
        <dbReference type="Proteomes" id="UP000823860"/>
    </source>
</evidence>
<dbReference type="AlphaFoldDB" id="A0A9D2KU73"/>
<dbReference type="InterPro" id="IPR054545">
    <property type="entry name" value="ApeI-like"/>
</dbReference>
<feature type="domain" description="ApeI dehydratase-like" evidence="1">
    <location>
        <begin position="6"/>
        <end position="80"/>
    </location>
</feature>
<comment type="caution">
    <text evidence="2">The sequence shown here is derived from an EMBL/GenBank/DDBJ whole genome shotgun (WGS) entry which is preliminary data.</text>
</comment>
<name>A0A9D2KU73_9BACE</name>
<sequence length="112" mass="12101">MERQAAAGSAVFRIALLPDCDVYRGHFPGRPVCPGVCQVEMARQCGGRLAGRPLLIRRIASCRFLAVATPGDCPELDLSVVLQPAGEGAWTLMARLYDEGHTYMELKGELGV</sequence>